<name>A0ABQ4UQH5_9HYPH</name>
<dbReference type="EMBL" id="BPRE01000002">
    <property type="protein sequence ID" value="GJE74502.1"/>
    <property type="molecule type" value="Genomic_DNA"/>
</dbReference>
<comment type="caution">
    <text evidence="1">The sequence shown here is derived from an EMBL/GenBank/DDBJ whole genome shotgun (WGS) entry which is preliminary data.</text>
</comment>
<protein>
    <submittedName>
        <fullName evidence="1">Uncharacterized protein</fullName>
    </submittedName>
</protein>
<organism evidence="1 2">
    <name type="scientific">Methylorubrum suomiense</name>
    <dbReference type="NCBI Taxonomy" id="144191"/>
    <lineage>
        <taxon>Bacteria</taxon>
        <taxon>Pseudomonadati</taxon>
        <taxon>Pseudomonadota</taxon>
        <taxon>Alphaproteobacteria</taxon>
        <taxon>Hyphomicrobiales</taxon>
        <taxon>Methylobacteriaceae</taxon>
        <taxon>Methylorubrum</taxon>
    </lineage>
</organism>
<evidence type="ECO:0000313" key="2">
    <source>
        <dbReference type="Proteomes" id="UP001055093"/>
    </source>
</evidence>
<dbReference type="Proteomes" id="UP001055093">
    <property type="component" value="Unassembled WGS sequence"/>
</dbReference>
<evidence type="ECO:0000313" key="1">
    <source>
        <dbReference type="EMBL" id="GJE74502.1"/>
    </source>
</evidence>
<accession>A0ABQ4UQH5</accession>
<keyword evidence="2" id="KW-1185">Reference proteome</keyword>
<gene>
    <name evidence="1" type="ORF">BGCPKDLD_1073</name>
</gene>
<reference evidence="1" key="1">
    <citation type="journal article" date="2021" name="Front. Microbiol.">
        <title>Comprehensive Comparative Genomics and Phenotyping of Methylobacterium Species.</title>
        <authorList>
            <person name="Alessa O."/>
            <person name="Ogura Y."/>
            <person name="Fujitani Y."/>
            <person name="Takami H."/>
            <person name="Hayashi T."/>
            <person name="Sahin N."/>
            <person name="Tani A."/>
        </authorList>
    </citation>
    <scope>NUCLEOTIDE SEQUENCE</scope>
    <source>
        <strain evidence="1">DSM 14458</strain>
    </source>
</reference>
<reference evidence="1" key="2">
    <citation type="submission" date="2021-08" db="EMBL/GenBank/DDBJ databases">
        <authorList>
            <person name="Tani A."/>
            <person name="Ola A."/>
            <person name="Ogura Y."/>
            <person name="Katsura K."/>
            <person name="Hayashi T."/>
        </authorList>
    </citation>
    <scope>NUCLEOTIDE SEQUENCE</scope>
    <source>
        <strain evidence="1">DSM 14458</strain>
    </source>
</reference>
<proteinExistence type="predicted"/>
<sequence>MEERFDAGDNLTYQTKTLDDGAHYAMSMAPDGQHIQITETDGSIRIQETVRNDGSLFVTKLGNGASVESTSHDDVFTSTEGGATFVFKDGFGDDVIRNFHTGGANHDTIVLDTDREVNSWYYNGNDSIIIVGNVDYDTIILKGVNIEQLHQGDILIV</sequence>